<organism evidence="1 2">
    <name type="scientific">Nephila pilipes</name>
    <name type="common">Giant wood spider</name>
    <name type="synonym">Nephila maculata</name>
    <dbReference type="NCBI Taxonomy" id="299642"/>
    <lineage>
        <taxon>Eukaryota</taxon>
        <taxon>Metazoa</taxon>
        <taxon>Ecdysozoa</taxon>
        <taxon>Arthropoda</taxon>
        <taxon>Chelicerata</taxon>
        <taxon>Arachnida</taxon>
        <taxon>Araneae</taxon>
        <taxon>Araneomorphae</taxon>
        <taxon>Entelegynae</taxon>
        <taxon>Araneoidea</taxon>
        <taxon>Nephilidae</taxon>
        <taxon>Nephila</taxon>
    </lineage>
</organism>
<feature type="non-terminal residue" evidence="1">
    <location>
        <position position="99"/>
    </location>
</feature>
<name>A0A8X6PRT5_NEPPI</name>
<sequence>MLCKKKKCIFAHQNEKYSAFGISANNTNKRELDEDKGIAIFNRNAISKSREIKSQNILFFPPKDDVFDGICREIEDRIECLQFISCFATEIIKRKDNGK</sequence>
<comment type="caution">
    <text evidence="1">The sequence shown here is derived from an EMBL/GenBank/DDBJ whole genome shotgun (WGS) entry which is preliminary data.</text>
</comment>
<gene>
    <name evidence="1" type="ORF">NPIL_12781</name>
</gene>
<evidence type="ECO:0000313" key="2">
    <source>
        <dbReference type="Proteomes" id="UP000887013"/>
    </source>
</evidence>
<reference evidence="1" key="1">
    <citation type="submission" date="2020-08" db="EMBL/GenBank/DDBJ databases">
        <title>Multicomponent nature underlies the extraordinary mechanical properties of spider dragline silk.</title>
        <authorList>
            <person name="Kono N."/>
            <person name="Nakamura H."/>
            <person name="Mori M."/>
            <person name="Yoshida Y."/>
            <person name="Ohtoshi R."/>
            <person name="Malay A.D."/>
            <person name="Moran D.A.P."/>
            <person name="Tomita M."/>
            <person name="Numata K."/>
            <person name="Arakawa K."/>
        </authorList>
    </citation>
    <scope>NUCLEOTIDE SEQUENCE</scope>
</reference>
<dbReference type="Proteomes" id="UP000887013">
    <property type="component" value="Unassembled WGS sequence"/>
</dbReference>
<protein>
    <submittedName>
        <fullName evidence="1">Uncharacterized protein</fullName>
    </submittedName>
</protein>
<dbReference type="AlphaFoldDB" id="A0A8X6PRT5"/>
<dbReference type="EMBL" id="BMAW01118961">
    <property type="protein sequence ID" value="GFT82358.1"/>
    <property type="molecule type" value="Genomic_DNA"/>
</dbReference>
<keyword evidence="2" id="KW-1185">Reference proteome</keyword>
<accession>A0A8X6PRT5</accession>
<evidence type="ECO:0000313" key="1">
    <source>
        <dbReference type="EMBL" id="GFT82358.1"/>
    </source>
</evidence>
<proteinExistence type="predicted"/>